<feature type="domain" description="RNase H type-1" evidence="1">
    <location>
        <begin position="29"/>
        <end position="98"/>
    </location>
</feature>
<dbReference type="AlphaFoldDB" id="A0A834U2T7"/>
<dbReference type="PANTHER" id="PTHR47074:SF48">
    <property type="entry name" value="POLYNUCLEOTIDYL TRANSFERASE, RIBONUCLEASE H-LIKE SUPERFAMILY PROTEIN"/>
    <property type="match status" value="1"/>
</dbReference>
<sequence>MAKFLEPLLLCGAVYVGGSVGSFYDSHRLEFARDLRCSVVEVESDALSVFRLLQSHESCMSPLGTVIDSIFLLRSNFTSVQFKWVPRGANVVAHKLATVGSSLSDFRVWLEDYPNIISDVLASDGCVLVVASALKGILLCN</sequence>
<organism evidence="2 3">
    <name type="scientific">Senna tora</name>
    <dbReference type="NCBI Taxonomy" id="362788"/>
    <lineage>
        <taxon>Eukaryota</taxon>
        <taxon>Viridiplantae</taxon>
        <taxon>Streptophyta</taxon>
        <taxon>Embryophyta</taxon>
        <taxon>Tracheophyta</taxon>
        <taxon>Spermatophyta</taxon>
        <taxon>Magnoliopsida</taxon>
        <taxon>eudicotyledons</taxon>
        <taxon>Gunneridae</taxon>
        <taxon>Pentapetalae</taxon>
        <taxon>rosids</taxon>
        <taxon>fabids</taxon>
        <taxon>Fabales</taxon>
        <taxon>Fabaceae</taxon>
        <taxon>Caesalpinioideae</taxon>
        <taxon>Cassia clade</taxon>
        <taxon>Senna</taxon>
    </lineage>
</organism>
<keyword evidence="2" id="KW-0808">Transferase</keyword>
<evidence type="ECO:0000313" key="2">
    <source>
        <dbReference type="EMBL" id="KAF7831536.1"/>
    </source>
</evidence>
<keyword evidence="2" id="KW-0695">RNA-directed DNA polymerase</keyword>
<evidence type="ECO:0000259" key="1">
    <source>
        <dbReference type="Pfam" id="PF13456"/>
    </source>
</evidence>
<protein>
    <submittedName>
        <fullName evidence="2">Reverse transcriptase</fullName>
    </submittedName>
</protein>
<dbReference type="EMBL" id="JAAIUW010000005">
    <property type="protein sequence ID" value="KAF7831536.1"/>
    <property type="molecule type" value="Genomic_DNA"/>
</dbReference>
<comment type="caution">
    <text evidence="2">The sequence shown here is derived from an EMBL/GenBank/DDBJ whole genome shotgun (WGS) entry which is preliminary data.</text>
</comment>
<name>A0A834U2T7_9FABA</name>
<dbReference type="GO" id="GO:0003964">
    <property type="term" value="F:RNA-directed DNA polymerase activity"/>
    <property type="evidence" value="ECO:0007669"/>
    <property type="project" value="UniProtKB-KW"/>
</dbReference>
<dbReference type="Pfam" id="PF13456">
    <property type="entry name" value="RVT_3"/>
    <property type="match status" value="1"/>
</dbReference>
<dbReference type="GO" id="GO:0003676">
    <property type="term" value="F:nucleic acid binding"/>
    <property type="evidence" value="ECO:0007669"/>
    <property type="project" value="InterPro"/>
</dbReference>
<dbReference type="OrthoDB" id="1473488at2759"/>
<dbReference type="InterPro" id="IPR052929">
    <property type="entry name" value="RNase_H-like_EbsB-rel"/>
</dbReference>
<gene>
    <name evidence="2" type="ORF">G2W53_013869</name>
</gene>
<reference evidence="2" key="1">
    <citation type="submission" date="2020-09" db="EMBL/GenBank/DDBJ databases">
        <title>Genome-Enabled Discovery of Anthraquinone Biosynthesis in Senna tora.</title>
        <authorList>
            <person name="Kang S.-H."/>
            <person name="Pandey R.P."/>
            <person name="Lee C.-M."/>
            <person name="Sim J.-S."/>
            <person name="Jeong J.-T."/>
            <person name="Choi B.-S."/>
            <person name="Jung M."/>
            <person name="Ginzburg D."/>
            <person name="Zhao K."/>
            <person name="Won S.Y."/>
            <person name="Oh T.-J."/>
            <person name="Yu Y."/>
            <person name="Kim N.-H."/>
            <person name="Lee O.R."/>
            <person name="Lee T.-H."/>
            <person name="Bashyal P."/>
            <person name="Kim T.-S."/>
            <person name="Lee W.-H."/>
            <person name="Kawkins C."/>
            <person name="Kim C.-K."/>
            <person name="Kim J.S."/>
            <person name="Ahn B.O."/>
            <person name="Rhee S.Y."/>
            <person name="Sohng J.K."/>
        </authorList>
    </citation>
    <scope>NUCLEOTIDE SEQUENCE</scope>
    <source>
        <tissue evidence="2">Leaf</tissue>
    </source>
</reference>
<dbReference type="Proteomes" id="UP000634136">
    <property type="component" value="Unassembled WGS sequence"/>
</dbReference>
<dbReference type="InterPro" id="IPR036397">
    <property type="entry name" value="RNaseH_sf"/>
</dbReference>
<proteinExistence type="predicted"/>
<dbReference type="InterPro" id="IPR002156">
    <property type="entry name" value="RNaseH_domain"/>
</dbReference>
<dbReference type="CDD" id="cd06222">
    <property type="entry name" value="RNase_H_like"/>
    <property type="match status" value="1"/>
</dbReference>
<dbReference type="PANTHER" id="PTHR47074">
    <property type="entry name" value="BNAC02G40300D PROTEIN"/>
    <property type="match status" value="1"/>
</dbReference>
<dbReference type="Gene3D" id="3.30.420.10">
    <property type="entry name" value="Ribonuclease H-like superfamily/Ribonuclease H"/>
    <property type="match status" value="1"/>
</dbReference>
<keyword evidence="3" id="KW-1185">Reference proteome</keyword>
<dbReference type="InterPro" id="IPR044730">
    <property type="entry name" value="RNase_H-like_dom_plant"/>
</dbReference>
<keyword evidence="2" id="KW-0548">Nucleotidyltransferase</keyword>
<dbReference type="GO" id="GO:0004523">
    <property type="term" value="F:RNA-DNA hybrid ribonuclease activity"/>
    <property type="evidence" value="ECO:0007669"/>
    <property type="project" value="InterPro"/>
</dbReference>
<evidence type="ECO:0000313" key="3">
    <source>
        <dbReference type="Proteomes" id="UP000634136"/>
    </source>
</evidence>
<accession>A0A834U2T7</accession>